<accession>A0A411YCP7</accession>
<dbReference type="InterPro" id="IPR020627">
    <property type="entry name" value="KhpA"/>
</dbReference>
<comment type="subcellular location">
    <subcellularLocation>
        <location evidence="3">Cytoplasm</location>
    </subcellularLocation>
</comment>
<dbReference type="CDD" id="cd22533">
    <property type="entry name" value="KH-II_YlqC-like"/>
    <property type="match status" value="1"/>
</dbReference>
<dbReference type="SUPFAM" id="SSF54814">
    <property type="entry name" value="Prokaryotic type KH domain (KH-domain type II)"/>
    <property type="match status" value="1"/>
</dbReference>
<dbReference type="GO" id="GO:0003723">
    <property type="term" value="F:RNA binding"/>
    <property type="evidence" value="ECO:0007669"/>
    <property type="project" value="UniProtKB-UniRule"/>
</dbReference>
<name>A0A411YCP7_9ACTN</name>
<dbReference type="Proteomes" id="UP000291469">
    <property type="component" value="Chromosome"/>
</dbReference>
<evidence type="ECO:0000256" key="2">
    <source>
        <dbReference type="ARBA" id="ARBA00022884"/>
    </source>
</evidence>
<evidence type="ECO:0000256" key="3">
    <source>
        <dbReference type="HAMAP-Rule" id="MF_00088"/>
    </source>
</evidence>
<dbReference type="RefSeq" id="WP_131153967.1">
    <property type="nucleotide sequence ID" value="NZ_CP036402.1"/>
</dbReference>
<dbReference type="PANTHER" id="PTHR34654">
    <property type="entry name" value="UPF0109 PROTEIN SCO5592"/>
    <property type="match status" value="1"/>
</dbReference>
<comment type="similarity">
    <text evidence="3">Belongs to the KhpA RNA-binding protein family.</text>
</comment>
<sequence length="77" mass="8475">MAVDVLDYLARNLVDHPDEVQITETDDEGQLVLELRVHAEDMGKVIGKRGRTAKAIRTMIKAAATRDGTNATVEIVE</sequence>
<dbReference type="Pfam" id="PF13083">
    <property type="entry name" value="KH_KhpA-B"/>
    <property type="match status" value="1"/>
</dbReference>
<dbReference type="InterPro" id="IPR009019">
    <property type="entry name" value="KH_sf_prok-type"/>
</dbReference>
<gene>
    <name evidence="3" type="primary">khpA</name>
    <name evidence="4" type="ORF">ER308_05045</name>
</gene>
<dbReference type="GO" id="GO:0005737">
    <property type="term" value="C:cytoplasm"/>
    <property type="evidence" value="ECO:0007669"/>
    <property type="project" value="UniProtKB-SubCell"/>
</dbReference>
<evidence type="ECO:0000256" key="1">
    <source>
        <dbReference type="ARBA" id="ARBA00022490"/>
    </source>
</evidence>
<evidence type="ECO:0000313" key="4">
    <source>
        <dbReference type="EMBL" id="QBI18970.1"/>
    </source>
</evidence>
<organism evidence="4 5">
    <name type="scientific">Egibacter rhizosphaerae</name>
    <dbReference type="NCBI Taxonomy" id="1670831"/>
    <lineage>
        <taxon>Bacteria</taxon>
        <taxon>Bacillati</taxon>
        <taxon>Actinomycetota</taxon>
        <taxon>Nitriliruptoria</taxon>
        <taxon>Egibacterales</taxon>
        <taxon>Egibacteraceae</taxon>
        <taxon>Egibacter</taxon>
    </lineage>
</organism>
<dbReference type="Gene3D" id="3.30.300.20">
    <property type="match status" value="1"/>
</dbReference>
<keyword evidence="5" id="KW-1185">Reference proteome</keyword>
<dbReference type="PROSITE" id="PS50084">
    <property type="entry name" value="KH_TYPE_1"/>
    <property type="match status" value="1"/>
</dbReference>
<proteinExistence type="inferred from homology"/>
<dbReference type="OrthoDB" id="9812389at2"/>
<dbReference type="InterPro" id="IPR015946">
    <property type="entry name" value="KH_dom-like_a/b"/>
</dbReference>
<dbReference type="HAMAP" id="MF_00088">
    <property type="entry name" value="KhpA"/>
    <property type="match status" value="1"/>
</dbReference>
<dbReference type="EMBL" id="CP036402">
    <property type="protein sequence ID" value="QBI18970.1"/>
    <property type="molecule type" value="Genomic_DNA"/>
</dbReference>
<protein>
    <recommendedName>
        <fullName evidence="3">RNA-binding protein KhpA</fullName>
    </recommendedName>
    <alternativeName>
        <fullName evidence="3">KH-domain protein A</fullName>
    </alternativeName>
</protein>
<keyword evidence="1 3" id="KW-0963">Cytoplasm</keyword>
<keyword evidence="2 3" id="KW-0694">RNA-binding</keyword>
<comment type="function">
    <text evidence="3">A probable RNA-binding protein.</text>
</comment>
<evidence type="ECO:0000313" key="5">
    <source>
        <dbReference type="Proteomes" id="UP000291469"/>
    </source>
</evidence>
<dbReference type="KEGG" id="erz:ER308_05045"/>
<reference evidence="4 5" key="1">
    <citation type="submission" date="2019-01" db="EMBL/GenBank/DDBJ databases">
        <title>Egibacter rhizosphaerae EGI 80759T.</title>
        <authorList>
            <person name="Chen D.-D."/>
            <person name="Tian Y."/>
            <person name="Jiao J.-Y."/>
            <person name="Zhang X.-T."/>
            <person name="Zhang Y.-G."/>
            <person name="Zhang Y."/>
            <person name="Xiao M."/>
            <person name="Shu W.-S."/>
            <person name="Li W.-J."/>
        </authorList>
    </citation>
    <scope>NUCLEOTIDE SEQUENCE [LARGE SCALE GENOMIC DNA]</scope>
    <source>
        <strain evidence="4 5">EGI 80759</strain>
    </source>
</reference>
<dbReference type="AlphaFoldDB" id="A0A411YCP7"/>
<dbReference type="PANTHER" id="PTHR34654:SF1">
    <property type="entry name" value="RNA-BINDING PROTEIN KHPA"/>
    <property type="match status" value="1"/>
</dbReference>